<dbReference type="AlphaFoldDB" id="A0A5B7HFT1"/>
<evidence type="ECO:0000256" key="1">
    <source>
        <dbReference type="SAM" id="MobiDB-lite"/>
    </source>
</evidence>
<evidence type="ECO:0000313" key="3">
    <source>
        <dbReference type="Proteomes" id="UP000324222"/>
    </source>
</evidence>
<dbReference type="Proteomes" id="UP000324222">
    <property type="component" value="Unassembled WGS sequence"/>
</dbReference>
<comment type="caution">
    <text evidence="2">The sequence shown here is derived from an EMBL/GenBank/DDBJ whole genome shotgun (WGS) entry which is preliminary data.</text>
</comment>
<evidence type="ECO:0000313" key="2">
    <source>
        <dbReference type="EMBL" id="MPC68569.1"/>
    </source>
</evidence>
<reference evidence="2 3" key="1">
    <citation type="submission" date="2019-05" db="EMBL/GenBank/DDBJ databases">
        <title>Another draft genome of Portunus trituberculatus and its Hox gene families provides insights of decapod evolution.</title>
        <authorList>
            <person name="Jeong J.-H."/>
            <person name="Song I."/>
            <person name="Kim S."/>
            <person name="Choi T."/>
            <person name="Kim D."/>
            <person name="Ryu S."/>
            <person name="Kim W."/>
        </authorList>
    </citation>
    <scope>NUCLEOTIDE SEQUENCE [LARGE SCALE GENOMIC DNA]</scope>
    <source>
        <tissue evidence="2">Muscle</tissue>
    </source>
</reference>
<accession>A0A5B7HFT1</accession>
<protein>
    <submittedName>
        <fullName evidence="2">Uncharacterized protein</fullName>
    </submittedName>
</protein>
<proteinExistence type="predicted"/>
<dbReference type="EMBL" id="VSRR010028035">
    <property type="protein sequence ID" value="MPC68569.1"/>
    <property type="molecule type" value="Genomic_DNA"/>
</dbReference>
<name>A0A5B7HFT1_PORTR</name>
<gene>
    <name evidence="2" type="ORF">E2C01_062771</name>
</gene>
<sequence>MLVPGGGHANHGRRPLPSRRVTTGDQGGRAQAGRSTVILSAEGFIALPRCTLCTAPARLSSITANVRSFSIVMF</sequence>
<feature type="region of interest" description="Disordered" evidence="1">
    <location>
        <begin position="1"/>
        <end position="32"/>
    </location>
</feature>
<keyword evidence="3" id="KW-1185">Reference proteome</keyword>
<organism evidence="2 3">
    <name type="scientific">Portunus trituberculatus</name>
    <name type="common">Swimming crab</name>
    <name type="synonym">Neptunus trituberculatus</name>
    <dbReference type="NCBI Taxonomy" id="210409"/>
    <lineage>
        <taxon>Eukaryota</taxon>
        <taxon>Metazoa</taxon>
        <taxon>Ecdysozoa</taxon>
        <taxon>Arthropoda</taxon>
        <taxon>Crustacea</taxon>
        <taxon>Multicrustacea</taxon>
        <taxon>Malacostraca</taxon>
        <taxon>Eumalacostraca</taxon>
        <taxon>Eucarida</taxon>
        <taxon>Decapoda</taxon>
        <taxon>Pleocyemata</taxon>
        <taxon>Brachyura</taxon>
        <taxon>Eubrachyura</taxon>
        <taxon>Portunoidea</taxon>
        <taxon>Portunidae</taxon>
        <taxon>Portuninae</taxon>
        <taxon>Portunus</taxon>
    </lineage>
</organism>